<accession>A0A8H4EMG5</accession>
<protein>
    <submittedName>
        <fullName evidence="2">Uncharacterized protein</fullName>
    </submittedName>
</protein>
<evidence type="ECO:0000313" key="3">
    <source>
        <dbReference type="Proteomes" id="UP000439903"/>
    </source>
</evidence>
<gene>
    <name evidence="2" type="ORF">F8M41_016627</name>
</gene>
<feature type="compositionally biased region" description="Low complexity" evidence="1">
    <location>
        <begin position="78"/>
        <end position="89"/>
    </location>
</feature>
<organism evidence="2 3">
    <name type="scientific">Gigaspora margarita</name>
    <dbReference type="NCBI Taxonomy" id="4874"/>
    <lineage>
        <taxon>Eukaryota</taxon>
        <taxon>Fungi</taxon>
        <taxon>Fungi incertae sedis</taxon>
        <taxon>Mucoromycota</taxon>
        <taxon>Glomeromycotina</taxon>
        <taxon>Glomeromycetes</taxon>
        <taxon>Diversisporales</taxon>
        <taxon>Gigasporaceae</taxon>
        <taxon>Gigaspora</taxon>
    </lineage>
</organism>
<evidence type="ECO:0000313" key="2">
    <source>
        <dbReference type="EMBL" id="KAF0519107.1"/>
    </source>
</evidence>
<comment type="caution">
    <text evidence="2">The sequence shown here is derived from an EMBL/GenBank/DDBJ whole genome shotgun (WGS) entry which is preliminary data.</text>
</comment>
<dbReference type="OrthoDB" id="2440320at2759"/>
<reference evidence="2 3" key="1">
    <citation type="journal article" date="2019" name="Environ. Microbiol.">
        <title>At the nexus of three kingdoms: the genome of the mycorrhizal fungus Gigaspora margarita provides insights into plant, endobacterial and fungal interactions.</title>
        <authorList>
            <person name="Venice F."/>
            <person name="Ghignone S."/>
            <person name="Salvioli di Fossalunga A."/>
            <person name="Amselem J."/>
            <person name="Novero M."/>
            <person name="Xianan X."/>
            <person name="Sedzielewska Toro K."/>
            <person name="Morin E."/>
            <person name="Lipzen A."/>
            <person name="Grigoriev I.V."/>
            <person name="Henrissat B."/>
            <person name="Martin F.M."/>
            <person name="Bonfante P."/>
        </authorList>
    </citation>
    <scope>NUCLEOTIDE SEQUENCE [LARGE SCALE GENOMIC DNA]</scope>
    <source>
        <strain evidence="2 3">BEG34</strain>
    </source>
</reference>
<dbReference type="Proteomes" id="UP000439903">
    <property type="component" value="Unassembled WGS sequence"/>
</dbReference>
<dbReference type="AlphaFoldDB" id="A0A8H4EMG5"/>
<keyword evidence="3" id="KW-1185">Reference proteome</keyword>
<proteinExistence type="predicted"/>
<sequence>MLHLKRDGSEVNVADAIAVAQAMLNLKYEKIMISDTPIKYKNVKNLTYKRPRVETSEIERDDQDDLSDYSKEAENELENNNSRASSSSFSDDDNDSKKETDDNSKKK</sequence>
<name>A0A8H4EMG5_GIGMA</name>
<feature type="region of interest" description="Disordered" evidence="1">
    <location>
        <begin position="49"/>
        <end position="107"/>
    </location>
</feature>
<dbReference type="EMBL" id="WTPW01000365">
    <property type="protein sequence ID" value="KAF0519107.1"/>
    <property type="molecule type" value="Genomic_DNA"/>
</dbReference>
<evidence type="ECO:0000256" key="1">
    <source>
        <dbReference type="SAM" id="MobiDB-lite"/>
    </source>
</evidence>
<feature type="compositionally biased region" description="Basic and acidic residues" evidence="1">
    <location>
        <begin position="95"/>
        <end position="107"/>
    </location>
</feature>